<gene>
    <name evidence="2" type="ORF">E5676_scaffold451G00630</name>
</gene>
<evidence type="ECO:0000313" key="3">
    <source>
        <dbReference type="Proteomes" id="UP000321947"/>
    </source>
</evidence>
<dbReference type="AlphaFoldDB" id="A0A5D3BTF9"/>
<organism evidence="2 3">
    <name type="scientific">Cucumis melo var. makuwa</name>
    <name type="common">Oriental melon</name>
    <dbReference type="NCBI Taxonomy" id="1194695"/>
    <lineage>
        <taxon>Eukaryota</taxon>
        <taxon>Viridiplantae</taxon>
        <taxon>Streptophyta</taxon>
        <taxon>Embryophyta</taxon>
        <taxon>Tracheophyta</taxon>
        <taxon>Spermatophyta</taxon>
        <taxon>Magnoliopsida</taxon>
        <taxon>eudicotyledons</taxon>
        <taxon>Gunneridae</taxon>
        <taxon>Pentapetalae</taxon>
        <taxon>rosids</taxon>
        <taxon>fabids</taxon>
        <taxon>Cucurbitales</taxon>
        <taxon>Cucurbitaceae</taxon>
        <taxon>Benincaseae</taxon>
        <taxon>Cucumis</taxon>
    </lineage>
</organism>
<evidence type="ECO:0000259" key="1">
    <source>
        <dbReference type="Pfam" id="PF03732"/>
    </source>
</evidence>
<dbReference type="EMBL" id="SSTD01016175">
    <property type="protein sequence ID" value="TYK01506.1"/>
    <property type="molecule type" value="Genomic_DNA"/>
</dbReference>
<dbReference type="PANTHER" id="PTHR33223:SF6">
    <property type="entry name" value="CCHC-TYPE DOMAIN-CONTAINING PROTEIN"/>
    <property type="match status" value="1"/>
</dbReference>
<feature type="domain" description="Retrotransposon gag" evidence="1">
    <location>
        <begin position="107"/>
        <end position="197"/>
    </location>
</feature>
<protein>
    <submittedName>
        <fullName evidence="2">Gypsy/ty3 element polyprotein</fullName>
    </submittedName>
</protein>
<name>A0A5D3BTF9_CUCMM</name>
<comment type="caution">
    <text evidence="2">The sequence shown here is derived from an EMBL/GenBank/DDBJ whole genome shotgun (WGS) entry which is preliminary data.</text>
</comment>
<dbReference type="InterPro" id="IPR005162">
    <property type="entry name" value="Retrotrans_gag_dom"/>
</dbReference>
<accession>A0A5D3BTF9</accession>
<evidence type="ECO:0000313" key="2">
    <source>
        <dbReference type="EMBL" id="TYK01506.1"/>
    </source>
</evidence>
<reference evidence="2 3" key="1">
    <citation type="submission" date="2019-08" db="EMBL/GenBank/DDBJ databases">
        <title>Draft genome sequences of two oriental melons (Cucumis melo L. var makuwa).</title>
        <authorList>
            <person name="Kwon S.-Y."/>
        </authorList>
    </citation>
    <scope>NUCLEOTIDE SEQUENCE [LARGE SCALE GENOMIC DNA]</scope>
    <source>
        <strain evidence="3">cv. Chang Bougi</strain>
        <tissue evidence="2">Leaf</tissue>
    </source>
</reference>
<dbReference type="Pfam" id="PF03732">
    <property type="entry name" value="Retrotrans_gag"/>
    <property type="match status" value="1"/>
</dbReference>
<dbReference type="Proteomes" id="UP000321947">
    <property type="component" value="Unassembled WGS sequence"/>
</dbReference>
<sequence length="218" mass="25712">MTQKLIEERLTASEAEIEAIKQEVQRLPILEKNVEKMHTMLTAMYEDRQRQLGGSELTEISTGKRKDRIKFKKLEIPIFNGEDPDGWFHRAEHYFQMHILNELEKLKIAVVSLEGKGQSWSRWAENRKQFKSWKELKERMYNRFRSREHETTCARFLEIKQEGTVKEYLQRFEELSAPLPEIAEDVLEGTFTNGLDPIIKTEVFSMWAVGLEDMMEAA</sequence>
<dbReference type="PANTHER" id="PTHR33223">
    <property type="entry name" value="CCHC-TYPE DOMAIN-CONTAINING PROTEIN"/>
    <property type="match status" value="1"/>
</dbReference>
<proteinExistence type="predicted"/>